<dbReference type="SUPFAM" id="SSF54909">
    <property type="entry name" value="Dimeric alpha+beta barrel"/>
    <property type="match status" value="1"/>
</dbReference>
<dbReference type="EMBL" id="ML769613">
    <property type="protein sequence ID" value="KAE9391763.1"/>
    <property type="molecule type" value="Genomic_DNA"/>
</dbReference>
<sequence>MAVPAAGNHDQLANGAGAPVPTLPSQPSSRVRMLIAVFKREDVSLEAFQHYWRTTHSKVFLGTTIVKQNILRYEQTRGFRMYVDEEIRTLVKGLGGNTVDWDGAVLYEAESFKKISDVFVDTEFIREVVTSEQRFIDRDRAKVIPVNFIPFLDL</sequence>
<dbReference type="GO" id="GO:0016491">
    <property type="term" value="F:oxidoreductase activity"/>
    <property type="evidence" value="ECO:0007669"/>
    <property type="project" value="InterPro"/>
</dbReference>
<evidence type="ECO:0000256" key="2">
    <source>
        <dbReference type="SAM" id="MobiDB-lite"/>
    </source>
</evidence>
<dbReference type="InterPro" id="IPR009799">
    <property type="entry name" value="EthD_dom"/>
</dbReference>
<feature type="domain" description="EthD" evidence="3">
    <location>
        <begin position="40"/>
        <end position="138"/>
    </location>
</feature>
<evidence type="ECO:0000313" key="4">
    <source>
        <dbReference type="EMBL" id="KAE9391763.1"/>
    </source>
</evidence>
<protein>
    <recommendedName>
        <fullName evidence="3">EthD domain-containing protein</fullName>
    </recommendedName>
</protein>
<reference evidence="4" key="1">
    <citation type="journal article" date="2019" name="Environ. Microbiol.">
        <title>Fungal ecological strategies reflected in gene transcription - a case study of two litter decomposers.</title>
        <authorList>
            <person name="Barbi F."/>
            <person name="Kohler A."/>
            <person name="Barry K."/>
            <person name="Baskaran P."/>
            <person name="Daum C."/>
            <person name="Fauchery L."/>
            <person name="Ihrmark K."/>
            <person name="Kuo A."/>
            <person name="LaButti K."/>
            <person name="Lipzen A."/>
            <person name="Morin E."/>
            <person name="Grigoriev I.V."/>
            <person name="Henrissat B."/>
            <person name="Lindahl B."/>
            <person name="Martin F."/>
        </authorList>
    </citation>
    <scope>NUCLEOTIDE SEQUENCE</scope>
    <source>
        <strain evidence="4">JB14</strain>
    </source>
</reference>
<dbReference type="OrthoDB" id="3183782at2759"/>
<dbReference type="Proteomes" id="UP000799118">
    <property type="component" value="Unassembled WGS sequence"/>
</dbReference>
<keyword evidence="5" id="KW-1185">Reference proteome</keyword>
<gene>
    <name evidence="4" type="ORF">BT96DRAFT_831565</name>
</gene>
<organism evidence="4 5">
    <name type="scientific">Gymnopus androsaceus JB14</name>
    <dbReference type="NCBI Taxonomy" id="1447944"/>
    <lineage>
        <taxon>Eukaryota</taxon>
        <taxon>Fungi</taxon>
        <taxon>Dikarya</taxon>
        <taxon>Basidiomycota</taxon>
        <taxon>Agaricomycotina</taxon>
        <taxon>Agaricomycetes</taxon>
        <taxon>Agaricomycetidae</taxon>
        <taxon>Agaricales</taxon>
        <taxon>Marasmiineae</taxon>
        <taxon>Omphalotaceae</taxon>
        <taxon>Gymnopus</taxon>
    </lineage>
</organism>
<evidence type="ECO:0000313" key="5">
    <source>
        <dbReference type="Proteomes" id="UP000799118"/>
    </source>
</evidence>
<feature type="region of interest" description="Disordered" evidence="2">
    <location>
        <begin position="1"/>
        <end position="26"/>
    </location>
</feature>
<name>A0A6A4H242_9AGAR</name>
<dbReference type="Pfam" id="PF07110">
    <property type="entry name" value="EthD"/>
    <property type="match status" value="1"/>
</dbReference>
<accession>A0A6A4H242</accession>
<dbReference type="Gene3D" id="3.30.70.100">
    <property type="match status" value="1"/>
</dbReference>
<dbReference type="AlphaFoldDB" id="A0A6A4H242"/>
<dbReference type="InterPro" id="IPR011008">
    <property type="entry name" value="Dimeric_a/b-barrel"/>
</dbReference>
<comment type="similarity">
    <text evidence="1">Belongs to the tpcK family.</text>
</comment>
<evidence type="ECO:0000259" key="3">
    <source>
        <dbReference type="Pfam" id="PF07110"/>
    </source>
</evidence>
<proteinExistence type="inferred from homology"/>
<evidence type="ECO:0000256" key="1">
    <source>
        <dbReference type="ARBA" id="ARBA00005986"/>
    </source>
</evidence>